<organism evidence="1">
    <name type="scientific">Streptomyces tendae</name>
    <dbReference type="NCBI Taxonomy" id="1932"/>
    <lineage>
        <taxon>Bacteria</taxon>
        <taxon>Bacillati</taxon>
        <taxon>Actinomycetota</taxon>
        <taxon>Actinomycetes</taxon>
        <taxon>Kitasatosporales</taxon>
        <taxon>Streptomycetaceae</taxon>
        <taxon>Streptomyces</taxon>
    </lineage>
</organism>
<gene>
    <name evidence="1" type="ORF">GUR47_03290</name>
</gene>
<protein>
    <submittedName>
        <fullName evidence="1">Uncharacterized protein</fullName>
    </submittedName>
</protein>
<accession>A0A6B3QBD1</accession>
<reference evidence="1" key="1">
    <citation type="journal article" date="2020" name="Microorganisms">
        <title>Isolation, Genomic and Metabolomic Characterization of Streptomyces tendae VITAKN with Quorum Sensing Inhibitory Activity from Southern India.</title>
        <authorList>
            <person name="Ishaque N.M."/>
            <person name="Burgsdorf I."/>
            <person name="Limlingan Malit J.J."/>
            <person name="Saha S."/>
            <person name="Teta R."/>
            <person name="Ewe D."/>
            <person name="Kannabiran K."/>
            <person name="Hrouzek P."/>
            <person name="Steindler L."/>
            <person name="Costantino V."/>
            <person name="Saurav K."/>
        </authorList>
    </citation>
    <scope>NUCLEOTIDE SEQUENCE</scope>
    <source>
        <strain evidence="1">VITAKN</strain>
    </source>
</reference>
<name>A0A6B3QBD1_STRTE</name>
<evidence type="ECO:0000313" key="1">
    <source>
        <dbReference type="EMBL" id="NEV85716.1"/>
    </source>
</evidence>
<dbReference type="RefSeq" id="WP_164457111.1">
    <property type="nucleotide sequence ID" value="NZ_JAAIFS010000001.1"/>
</dbReference>
<dbReference type="AlphaFoldDB" id="A0A6B3QBD1"/>
<sequence length="231" mass="25255">MFTMANSRADERTEEREYQPLSSAWTAMRQELLREPARAHVLFMRRPLGRPFVHLRSANIGSRPPNMGSQLLLGDAMGELDDPRFCADAVRFLVAALDAVNPAFAWMGVDGPATDDTNLDCVLNRRVRDSVREARKLLRGYSWTTVCPEELSVRLGGPGALAATGAFHRVVPLSAGGVVLQATETVAGYTDEAVRGVFEALHPVLPPGVPQFDPAHPELRYFPADASRFGG</sequence>
<proteinExistence type="predicted"/>
<comment type="caution">
    <text evidence="1">The sequence shown here is derived from an EMBL/GenBank/DDBJ whole genome shotgun (WGS) entry which is preliminary data.</text>
</comment>
<dbReference type="EMBL" id="JAAIFS010000001">
    <property type="protein sequence ID" value="NEV85716.1"/>
    <property type="molecule type" value="Genomic_DNA"/>
</dbReference>